<organism evidence="1 2">
    <name type="scientific">Anabaena cylindrica (strain ATCC 27899 / PCC 7122)</name>
    <dbReference type="NCBI Taxonomy" id="272123"/>
    <lineage>
        <taxon>Bacteria</taxon>
        <taxon>Bacillati</taxon>
        <taxon>Cyanobacteriota</taxon>
        <taxon>Cyanophyceae</taxon>
        <taxon>Nostocales</taxon>
        <taxon>Nostocaceae</taxon>
        <taxon>Anabaena</taxon>
    </lineage>
</organism>
<dbReference type="STRING" id="272123.Anacy_5450"/>
<dbReference type="InterPro" id="IPR009737">
    <property type="entry name" value="Aim32/Apd1-like"/>
</dbReference>
<dbReference type="CDD" id="cd03062">
    <property type="entry name" value="TRX_Fd_Sucrase"/>
    <property type="match status" value="1"/>
</dbReference>
<name>K9ZQZ3_ANACC</name>
<gene>
    <name evidence="1" type="ordered locus">Anacy_5450</name>
</gene>
<dbReference type="EMBL" id="CP003659">
    <property type="protein sequence ID" value="AFZ60765.1"/>
    <property type="molecule type" value="Genomic_DNA"/>
</dbReference>
<evidence type="ECO:0000313" key="1">
    <source>
        <dbReference type="EMBL" id="AFZ60765.1"/>
    </source>
</evidence>
<dbReference type="PIRSF" id="PIRSF035042">
    <property type="entry name" value="UCP035042_thirdx"/>
    <property type="match status" value="1"/>
</dbReference>
<dbReference type="Proteomes" id="UP000010474">
    <property type="component" value="Chromosome"/>
</dbReference>
<keyword evidence="2" id="KW-1185">Reference proteome</keyword>
<reference evidence="2" key="1">
    <citation type="journal article" date="2013" name="Proc. Natl. Acad. Sci. U.S.A.">
        <title>Improving the coverage of the cyanobacterial phylum using diversity-driven genome sequencing.</title>
        <authorList>
            <person name="Shih P.M."/>
            <person name="Wu D."/>
            <person name="Latifi A."/>
            <person name="Axen S.D."/>
            <person name="Fewer D.P."/>
            <person name="Talla E."/>
            <person name="Calteau A."/>
            <person name="Cai F."/>
            <person name="Tandeau de Marsac N."/>
            <person name="Rippka R."/>
            <person name="Herdman M."/>
            <person name="Sivonen K."/>
            <person name="Coursin T."/>
            <person name="Laurent T."/>
            <person name="Goodwin L."/>
            <person name="Nolan M."/>
            <person name="Davenport K.W."/>
            <person name="Han C.S."/>
            <person name="Rubin E.M."/>
            <person name="Eisen J.A."/>
            <person name="Woyke T."/>
            <person name="Gugger M."/>
            <person name="Kerfeld C.A."/>
        </authorList>
    </citation>
    <scope>NUCLEOTIDE SEQUENCE [LARGE SCALE GENOMIC DNA]</scope>
    <source>
        <strain evidence="2">ATCC 27899 / PCC 7122</strain>
    </source>
</reference>
<dbReference type="PANTHER" id="PTHR31902:SF22">
    <property type="entry name" value="SLL1203 PROTEIN"/>
    <property type="match status" value="1"/>
</dbReference>
<dbReference type="OrthoDB" id="3399139at2"/>
<dbReference type="HOGENOM" id="CLU_050357_0_0_3"/>
<dbReference type="KEGG" id="acy:Anacy_5450"/>
<dbReference type="SUPFAM" id="SSF52833">
    <property type="entry name" value="Thioredoxin-like"/>
    <property type="match status" value="1"/>
</dbReference>
<protein>
    <submittedName>
        <fullName evidence="1">Sucraseferredoxin family protein</fullName>
    </submittedName>
</protein>
<dbReference type="PANTHER" id="PTHR31902">
    <property type="entry name" value="ACTIN PATCHES DISTAL PROTEIN 1"/>
    <property type="match status" value="1"/>
</dbReference>
<dbReference type="eggNOG" id="COG4759">
    <property type="taxonomic scope" value="Bacteria"/>
</dbReference>
<dbReference type="AlphaFoldDB" id="K9ZQZ3"/>
<sequence length="339" mass="38808">MTTPKLLSDCQFCSVVSKNNGEDPIGTANKSNTWLVVEAALPWTEEHLHSDPILSQVHDLFHELENRHIPVMPIAIAPDREYSIPGYVRALHYKRPTTNFAEFEKQEFLIPESQIGQFTAGFLEHPHDLDQFQPYQQPQNHIREILVCTHGSVDVACSRFGYPIYQKLRQEYAAASAGNLRVWRCSHIGGHQFAPTLFDLPTGQFWGHIEPDILDALVWRNTPVKQLRQFYRGWSGMTKFEQIVEREIWMQHGWEWLGYHKSGQVLAQDTTNDEWNADWAEVRIDFTSPDHSSQGSYLARVEACGQVMTAFNSGEEQPLEAVKQYAIKQLITKKGTGNS</sequence>
<dbReference type="RefSeq" id="WP_015217377.1">
    <property type="nucleotide sequence ID" value="NC_019771.1"/>
</dbReference>
<accession>K9ZQZ3</accession>
<dbReference type="PATRIC" id="fig|272123.3.peg.5904"/>
<dbReference type="InterPro" id="IPR010350">
    <property type="entry name" value="Aim32/Apd1-like_bac"/>
</dbReference>
<evidence type="ECO:0000313" key="2">
    <source>
        <dbReference type="Proteomes" id="UP000010474"/>
    </source>
</evidence>
<proteinExistence type="predicted"/>
<dbReference type="Gene3D" id="3.40.30.10">
    <property type="entry name" value="Glutaredoxin"/>
    <property type="match status" value="1"/>
</dbReference>
<dbReference type="InterPro" id="IPR036249">
    <property type="entry name" value="Thioredoxin-like_sf"/>
</dbReference>
<dbReference type="Pfam" id="PF06999">
    <property type="entry name" value="Suc_Fer-like"/>
    <property type="match status" value="1"/>
</dbReference>